<keyword evidence="4" id="KW-0769">Symport</keyword>
<sequence>MPEKGETLGHVQLDEHAPLAEVAQRPECEGDVPCCRGPRWRYLIAAQLACAMIVCYADRTNIGIAVLDFPSVKGNDSKQGWILASFFYGYICTQIFGGWWAHKVGGKIVLLCAVFVWTIFDISTVFTEPVYGLLIASRVGMGLGEGMTMPVLHNLASRWYPEHEITRLVNVQSSGQDLGMILALSLSPVIGHALSWKWIFITFAIFSAVWQVLFLIFGSKDPESHPLISEEEKRYLVRTRQLNHTGAGTRWPWRVCFKKRAFIAVFIAHTCVNYGWYVLLGWLPKYCQKVLKTDLYMKPYVLTIPYVCAVCGIYVSGVLSDYLIRRWGKRSVVRKLMNSIGLLLPAVCLVILSGVHDTTHAITVLSIGLFFCRFAQSGYWVNIIDLSPKYCGQVMGVSNTIATIPGIVGNVVTGAVLNATGSWATVWIIGATVFTVGGLAYLFLGDAEEIDMDADDQSSAEGDTRTFA</sequence>
<feature type="transmembrane region" description="Helical" evidence="7">
    <location>
        <begin position="336"/>
        <end position="355"/>
    </location>
</feature>
<proteinExistence type="predicted"/>
<keyword evidence="10" id="KW-1185">Reference proteome</keyword>
<dbReference type="PANTHER" id="PTHR11662">
    <property type="entry name" value="SOLUTE CARRIER FAMILY 17"/>
    <property type="match status" value="1"/>
</dbReference>
<feature type="transmembrane region" description="Helical" evidence="7">
    <location>
        <begin position="361"/>
        <end position="382"/>
    </location>
</feature>
<evidence type="ECO:0000256" key="3">
    <source>
        <dbReference type="ARBA" id="ARBA00022692"/>
    </source>
</evidence>
<comment type="subcellular location">
    <subcellularLocation>
        <location evidence="1">Membrane</location>
        <topology evidence="1">Multi-pass membrane protein</topology>
    </subcellularLocation>
</comment>
<dbReference type="Proteomes" id="UP000604046">
    <property type="component" value="Unassembled WGS sequence"/>
</dbReference>
<feature type="transmembrane region" description="Helical" evidence="7">
    <location>
        <begin position="80"/>
        <end position="101"/>
    </location>
</feature>
<organism evidence="9 10">
    <name type="scientific">Symbiodinium natans</name>
    <dbReference type="NCBI Taxonomy" id="878477"/>
    <lineage>
        <taxon>Eukaryota</taxon>
        <taxon>Sar</taxon>
        <taxon>Alveolata</taxon>
        <taxon>Dinophyceae</taxon>
        <taxon>Suessiales</taxon>
        <taxon>Symbiodiniaceae</taxon>
        <taxon>Symbiodinium</taxon>
    </lineage>
</organism>
<dbReference type="PROSITE" id="PS50850">
    <property type="entry name" value="MFS"/>
    <property type="match status" value="1"/>
</dbReference>
<evidence type="ECO:0000313" key="10">
    <source>
        <dbReference type="Proteomes" id="UP000604046"/>
    </source>
</evidence>
<feature type="transmembrane region" description="Helical" evidence="7">
    <location>
        <begin position="198"/>
        <end position="217"/>
    </location>
</feature>
<evidence type="ECO:0000256" key="6">
    <source>
        <dbReference type="ARBA" id="ARBA00023136"/>
    </source>
</evidence>
<gene>
    <name evidence="9" type="primary">SLC17A5</name>
    <name evidence="9" type="ORF">SNAT2548_LOCUS11699</name>
</gene>
<feature type="transmembrane region" description="Helical" evidence="7">
    <location>
        <begin position="261"/>
        <end position="283"/>
    </location>
</feature>
<evidence type="ECO:0000259" key="8">
    <source>
        <dbReference type="PROSITE" id="PS50850"/>
    </source>
</evidence>
<dbReference type="InterPro" id="IPR020846">
    <property type="entry name" value="MFS_dom"/>
</dbReference>
<dbReference type="GO" id="GO:0016020">
    <property type="term" value="C:membrane"/>
    <property type="evidence" value="ECO:0007669"/>
    <property type="project" value="UniProtKB-SubCell"/>
</dbReference>
<evidence type="ECO:0000256" key="5">
    <source>
        <dbReference type="ARBA" id="ARBA00022989"/>
    </source>
</evidence>
<feature type="transmembrane region" description="Helical" evidence="7">
    <location>
        <begin position="303"/>
        <end position="324"/>
    </location>
</feature>
<name>A0A812LSY1_9DINO</name>
<reference evidence="9" key="1">
    <citation type="submission" date="2021-02" db="EMBL/GenBank/DDBJ databases">
        <authorList>
            <person name="Dougan E. K."/>
            <person name="Rhodes N."/>
            <person name="Thang M."/>
            <person name="Chan C."/>
        </authorList>
    </citation>
    <scope>NUCLEOTIDE SEQUENCE</scope>
</reference>
<feature type="transmembrane region" description="Helical" evidence="7">
    <location>
        <begin position="423"/>
        <end position="444"/>
    </location>
</feature>
<dbReference type="SUPFAM" id="SSF103473">
    <property type="entry name" value="MFS general substrate transporter"/>
    <property type="match status" value="1"/>
</dbReference>
<keyword evidence="5 7" id="KW-1133">Transmembrane helix</keyword>
<dbReference type="EMBL" id="CAJNDS010001079">
    <property type="protein sequence ID" value="CAE7246365.1"/>
    <property type="molecule type" value="Genomic_DNA"/>
</dbReference>
<evidence type="ECO:0000256" key="7">
    <source>
        <dbReference type="SAM" id="Phobius"/>
    </source>
</evidence>
<dbReference type="InterPro" id="IPR011701">
    <property type="entry name" value="MFS"/>
</dbReference>
<accession>A0A812LSY1</accession>
<feature type="transmembrane region" description="Helical" evidence="7">
    <location>
        <begin position="394"/>
        <end position="417"/>
    </location>
</feature>
<keyword evidence="6 7" id="KW-0472">Membrane</keyword>
<dbReference type="AlphaFoldDB" id="A0A812LSY1"/>
<dbReference type="PANTHER" id="PTHR11662:SF399">
    <property type="entry name" value="FI19708P1-RELATED"/>
    <property type="match status" value="1"/>
</dbReference>
<dbReference type="InterPro" id="IPR050382">
    <property type="entry name" value="MFS_Na/Anion_cotransporter"/>
</dbReference>
<evidence type="ECO:0000313" key="9">
    <source>
        <dbReference type="EMBL" id="CAE7246365.1"/>
    </source>
</evidence>
<keyword evidence="3 7" id="KW-0812">Transmembrane</keyword>
<feature type="transmembrane region" description="Helical" evidence="7">
    <location>
        <begin position="108"/>
        <end position="126"/>
    </location>
</feature>
<dbReference type="InterPro" id="IPR036259">
    <property type="entry name" value="MFS_trans_sf"/>
</dbReference>
<evidence type="ECO:0000256" key="1">
    <source>
        <dbReference type="ARBA" id="ARBA00004141"/>
    </source>
</evidence>
<evidence type="ECO:0000256" key="2">
    <source>
        <dbReference type="ARBA" id="ARBA00022448"/>
    </source>
</evidence>
<keyword evidence="2" id="KW-0813">Transport</keyword>
<feature type="domain" description="Major facilitator superfamily (MFS) profile" evidence="8">
    <location>
        <begin position="44"/>
        <end position="449"/>
    </location>
</feature>
<dbReference type="Gene3D" id="1.20.1250.20">
    <property type="entry name" value="MFS general substrate transporter like domains"/>
    <property type="match status" value="2"/>
</dbReference>
<evidence type="ECO:0000256" key="4">
    <source>
        <dbReference type="ARBA" id="ARBA00022847"/>
    </source>
</evidence>
<dbReference type="FunFam" id="1.20.1250.20:FF:000003">
    <property type="entry name" value="Solute carrier family 17 member 3"/>
    <property type="match status" value="1"/>
</dbReference>
<dbReference type="GO" id="GO:0015293">
    <property type="term" value="F:symporter activity"/>
    <property type="evidence" value="ECO:0007669"/>
    <property type="project" value="UniProtKB-KW"/>
</dbReference>
<dbReference type="OrthoDB" id="2250022at2759"/>
<dbReference type="Pfam" id="PF07690">
    <property type="entry name" value="MFS_1"/>
    <property type="match status" value="1"/>
</dbReference>
<protein>
    <submittedName>
        <fullName evidence="9">SLC17A5 protein</fullName>
    </submittedName>
</protein>
<comment type="caution">
    <text evidence="9">The sequence shown here is derived from an EMBL/GenBank/DDBJ whole genome shotgun (WGS) entry which is preliminary data.</text>
</comment>